<evidence type="ECO:0000256" key="4">
    <source>
        <dbReference type="ARBA" id="ARBA00022701"/>
    </source>
</evidence>
<dbReference type="PANTHER" id="PTHR31246:SF17">
    <property type="entry name" value="MICROTUBULE-ASSOCIATED PROTEIN 70-2"/>
    <property type="match status" value="1"/>
</dbReference>
<comment type="subcellular location">
    <subcellularLocation>
        <location evidence="1">Cytoplasm</location>
        <location evidence="1">Cytoskeleton</location>
    </subcellularLocation>
</comment>
<dbReference type="InterPro" id="IPR036691">
    <property type="entry name" value="Endo/exonu/phosph_ase_sf"/>
</dbReference>
<keyword evidence="3" id="KW-0963">Cytoplasm</keyword>
<sequence length="681" mass="78393">MSSDIPVGLMSSCWGGLGYECESDDSEGNSGGLLSIWDPKFFVKDTVRKDSHFLVVSGFLADGKTRINIMNVYAPQNNVHKRILWEKIIQVIQSGQGWWILFGDFNAVRDAGERHNSTFDPICARDFNDFVDEAGLREFDLKGLKYTYMVNRRGVCKMSRIDRVFVCDNIFNKWSNAHRPGCSDVVTFVLSGWVSVGPPDLNLTSKLKLLKNRLSIWIKESRSKELEEELNLKQEKEELEIIMEQKELEESELWVWSECAKSLQEIDGLRSRDIKQKSRIKWAALGDENSRFFHNIVKGRQARNAIPGLEVRGEWISKPALVKREVLRFYREHFKEYMKIRPNCSCTGLKRITEQDGANWTSLPCSPSANGCWKQIVKIGEKRVGNEATLNSYFVAAVGNGSSISFWADSWLHNVPLRYVYPNLFRIERSKWATVADRIRVVDGPNKTLTTATLMAEASGRKTVTVSIDSDEFKDLLQDSVKVELERLENEVRDKDQKLSEAQAEIEELRLSQQLMEKDIEQLTEVYSKLEKELKLTDSLLERKNRELKSCDLERKATILYLSEAKWTLAKVETAHKKDEAELILAREQIAKLQNDTKELDKLRLSQNVFELNRARYQVAKLHNEKVELDKLNKSNASMVHLLKYKNEELMKYIEKCQEDQKVMAGELVRARTANEMGHAS</sequence>
<feature type="coiled-coil region" evidence="7">
    <location>
        <begin position="478"/>
        <end position="547"/>
    </location>
</feature>
<comment type="similarity">
    <text evidence="2">Belongs to the MAP70 family.</text>
</comment>
<dbReference type="Gene3D" id="3.60.10.10">
    <property type="entry name" value="Endonuclease/exonuclease/phosphatase"/>
    <property type="match status" value="1"/>
</dbReference>
<feature type="coiled-coil region" evidence="7">
    <location>
        <begin position="576"/>
        <end position="603"/>
    </location>
</feature>
<keyword evidence="4" id="KW-0493">Microtubule</keyword>
<evidence type="ECO:0000313" key="8">
    <source>
        <dbReference type="EMBL" id="PWA48088.1"/>
    </source>
</evidence>
<protein>
    <submittedName>
        <fullName evidence="8">RNA-directed DNA polymerase, eukaryota, Reverse transcriptase zinc-binding domain protein</fullName>
    </submittedName>
</protein>
<dbReference type="STRING" id="35608.A0A2U1LGG2"/>
<organism evidence="8 9">
    <name type="scientific">Artemisia annua</name>
    <name type="common">Sweet wormwood</name>
    <dbReference type="NCBI Taxonomy" id="35608"/>
    <lineage>
        <taxon>Eukaryota</taxon>
        <taxon>Viridiplantae</taxon>
        <taxon>Streptophyta</taxon>
        <taxon>Embryophyta</taxon>
        <taxon>Tracheophyta</taxon>
        <taxon>Spermatophyta</taxon>
        <taxon>Magnoliopsida</taxon>
        <taxon>eudicotyledons</taxon>
        <taxon>Gunneridae</taxon>
        <taxon>Pentapetalae</taxon>
        <taxon>asterids</taxon>
        <taxon>campanulids</taxon>
        <taxon>Asterales</taxon>
        <taxon>Asteraceae</taxon>
        <taxon>Asteroideae</taxon>
        <taxon>Anthemideae</taxon>
        <taxon>Artemisiinae</taxon>
        <taxon>Artemisia</taxon>
    </lineage>
</organism>
<dbReference type="OrthoDB" id="8942927at2759"/>
<dbReference type="GO" id="GO:0005874">
    <property type="term" value="C:microtubule"/>
    <property type="evidence" value="ECO:0007669"/>
    <property type="project" value="UniProtKB-KW"/>
</dbReference>
<accession>A0A2U1LGG2</accession>
<evidence type="ECO:0000256" key="5">
    <source>
        <dbReference type="ARBA" id="ARBA00023054"/>
    </source>
</evidence>
<feature type="coiled-coil region" evidence="7">
    <location>
        <begin position="218"/>
        <end position="252"/>
    </location>
</feature>
<dbReference type="GO" id="GO:0003964">
    <property type="term" value="F:RNA-directed DNA polymerase activity"/>
    <property type="evidence" value="ECO:0007669"/>
    <property type="project" value="UniProtKB-KW"/>
</dbReference>
<keyword evidence="8" id="KW-0695">RNA-directed DNA polymerase</keyword>
<dbReference type="GO" id="GO:0007010">
    <property type="term" value="P:cytoskeleton organization"/>
    <property type="evidence" value="ECO:0007669"/>
    <property type="project" value="InterPro"/>
</dbReference>
<keyword evidence="6" id="KW-0206">Cytoskeleton</keyword>
<comment type="caution">
    <text evidence="8">The sequence shown here is derived from an EMBL/GenBank/DDBJ whole genome shotgun (WGS) entry which is preliminary data.</text>
</comment>
<keyword evidence="9" id="KW-1185">Reference proteome</keyword>
<proteinExistence type="inferred from homology"/>
<evidence type="ECO:0000256" key="2">
    <source>
        <dbReference type="ARBA" id="ARBA00008825"/>
    </source>
</evidence>
<dbReference type="InterPro" id="IPR009768">
    <property type="entry name" value="MAP70"/>
</dbReference>
<keyword evidence="8" id="KW-0808">Transferase</keyword>
<keyword evidence="5 7" id="KW-0175">Coiled coil</keyword>
<evidence type="ECO:0000256" key="1">
    <source>
        <dbReference type="ARBA" id="ARBA00004245"/>
    </source>
</evidence>
<dbReference type="PANTHER" id="PTHR31246">
    <property type="entry name" value="MICROTUBULE-ASSOCIATED PROTEIN 70-2"/>
    <property type="match status" value="1"/>
</dbReference>
<dbReference type="EMBL" id="PKPP01009507">
    <property type="protein sequence ID" value="PWA48088.1"/>
    <property type="molecule type" value="Genomic_DNA"/>
</dbReference>
<dbReference type="AlphaFoldDB" id="A0A2U1LGG2"/>
<evidence type="ECO:0000256" key="3">
    <source>
        <dbReference type="ARBA" id="ARBA00022490"/>
    </source>
</evidence>
<evidence type="ECO:0000313" key="9">
    <source>
        <dbReference type="Proteomes" id="UP000245207"/>
    </source>
</evidence>
<dbReference type="Proteomes" id="UP000245207">
    <property type="component" value="Unassembled WGS sequence"/>
</dbReference>
<keyword evidence="8" id="KW-0548">Nucleotidyltransferase</keyword>
<dbReference type="SUPFAM" id="SSF56219">
    <property type="entry name" value="DNase I-like"/>
    <property type="match status" value="1"/>
</dbReference>
<evidence type="ECO:0000256" key="7">
    <source>
        <dbReference type="SAM" id="Coils"/>
    </source>
</evidence>
<gene>
    <name evidence="8" type="ORF">CTI12_AA494100</name>
</gene>
<evidence type="ECO:0000256" key="6">
    <source>
        <dbReference type="ARBA" id="ARBA00023212"/>
    </source>
</evidence>
<reference evidence="8 9" key="1">
    <citation type="journal article" date="2018" name="Mol. Plant">
        <title>The genome of Artemisia annua provides insight into the evolution of Asteraceae family and artemisinin biosynthesis.</title>
        <authorList>
            <person name="Shen Q."/>
            <person name="Zhang L."/>
            <person name="Liao Z."/>
            <person name="Wang S."/>
            <person name="Yan T."/>
            <person name="Shi P."/>
            <person name="Liu M."/>
            <person name="Fu X."/>
            <person name="Pan Q."/>
            <person name="Wang Y."/>
            <person name="Lv Z."/>
            <person name="Lu X."/>
            <person name="Zhang F."/>
            <person name="Jiang W."/>
            <person name="Ma Y."/>
            <person name="Chen M."/>
            <person name="Hao X."/>
            <person name="Li L."/>
            <person name="Tang Y."/>
            <person name="Lv G."/>
            <person name="Zhou Y."/>
            <person name="Sun X."/>
            <person name="Brodelius P.E."/>
            <person name="Rose J.K.C."/>
            <person name="Tang K."/>
        </authorList>
    </citation>
    <scope>NUCLEOTIDE SEQUENCE [LARGE SCALE GENOMIC DNA]</scope>
    <source>
        <strain evidence="9">cv. Huhao1</strain>
        <tissue evidence="8">Leaf</tissue>
    </source>
</reference>
<dbReference type="GO" id="GO:0008017">
    <property type="term" value="F:microtubule binding"/>
    <property type="evidence" value="ECO:0007669"/>
    <property type="project" value="InterPro"/>
</dbReference>
<dbReference type="Pfam" id="PF07058">
    <property type="entry name" value="MAP70"/>
    <property type="match status" value="1"/>
</dbReference>
<name>A0A2U1LGG2_ARTAN</name>